<dbReference type="EMBL" id="FMKA01000011">
    <property type="protein sequence ID" value="SCP97508.1"/>
    <property type="molecule type" value="Genomic_DNA"/>
</dbReference>
<dbReference type="Proteomes" id="UP000199315">
    <property type="component" value="Unassembled WGS sequence"/>
</dbReference>
<gene>
    <name evidence="3" type="ORF">SAMN05421730_101138</name>
</gene>
<dbReference type="CDD" id="cd01990">
    <property type="entry name" value="LarE-like"/>
    <property type="match status" value="1"/>
</dbReference>
<dbReference type="GO" id="GO:0016783">
    <property type="term" value="F:sulfurtransferase activity"/>
    <property type="evidence" value="ECO:0007669"/>
    <property type="project" value="InterPro"/>
</dbReference>
<dbReference type="Gene3D" id="3.40.50.620">
    <property type="entry name" value="HUPs"/>
    <property type="match status" value="1"/>
</dbReference>
<dbReference type="GO" id="GO:0006529">
    <property type="term" value="P:asparagine biosynthetic process"/>
    <property type="evidence" value="ECO:0007669"/>
    <property type="project" value="InterPro"/>
</dbReference>
<proteinExistence type="predicted"/>
<evidence type="ECO:0000256" key="1">
    <source>
        <dbReference type="PIRSR" id="PIRSR006661-1"/>
    </source>
</evidence>
<dbReference type="PANTHER" id="PTHR43169:SF2">
    <property type="entry name" value="NAD_GMP SYNTHASE DOMAIN-CONTAINING PROTEIN"/>
    <property type="match status" value="1"/>
</dbReference>
<dbReference type="PIRSF" id="PIRSF006661">
    <property type="entry name" value="PP-lp_UCP006661"/>
    <property type="match status" value="1"/>
</dbReference>
<feature type="active site" description="Nucleophile and sulfur donor" evidence="1">
    <location>
        <position position="191"/>
    </location>
</feature>
<evidence type="ECO:0000259" key="2">
    <source>
        <dbReference type="Pfam" id="PF00733"/>
    </source>
</evidence>
<feature type="domain" description="Asparagine synthetase" evidence="2">
    <location>
        <begin position="33"/>
        <end position="97"/>
    </location>
</feature>
<reference evidence="3 4" key="1">
    <citation type="submission" date="2016-09" db="EMBL/GenBank/DDBJ databases">
        <authorList>
            <person name="Capua I."/>
            <person name="De Benedictis P."/>
            <person name="Joannis T."/>
            <person name="Lombin L.H."/>
            <person name="Cattoli G."/>
        </authorList>
    </citation>
    <scope>NUCLEOTIDE SEQUENCE [LARGE SCALE GENOMIC DNA]</scope>
    <source>
        <strain evidence="3 4">GluBS11</strain>
    </source>
</reference>
<organism evidence="3 4">
    <name type="scientific">Anaerobium acetethylicum</name>
    <dbReference type="NCBI Taxonomy" id="1619234"/>
    <lineage>
        <taxon>Bacteria</taxon>
        <taxon>Bacillati</taxon>
        <taxon>Bacillota</taxon>
        <taxon>Clostridia</taxon>
        <taxon>Lachnospirales</taxon>
        <taxon>Lachnospiraceae</taxon>
        <taxon>Anaerobium</taxon>
    </lineage>
</organism>
<sequence length="282" mass="30844">MNQTPHAEAAAAENTAVLDKLYSTLEGHVQEGICVAFSGGVDSSLLLMLACKAGAKAGIPVHAVTFETRLHPHGDLEEAAEAATAMGALHKTIAVDEFADESILHNPVDRCYRCKKLLFQTLLAYAEQEGCGYVIDGSNFDDLNAYRPGMKALKELGIHSPLLELAVTKAQIRSLSAVLGIPAHDKPAAPCLATRLPYGTRLDFELLERLDQGEKFIRALGFYNVRLRQHGEITRIEIDRKDFSVFMESAETVTGRLKELGFSYITLDLEGFRSGSMDIHVV</sequence>
<dbReference type="STRING" id="1619234.SAMN05421730_101138"/>
<dbReference type="Pfam" id="PF00733">
    <property type="entry name" value="Asn_synthase"/>
    <property type="match status" value="1"/>
</dbReference>
<dbReference type="OrthoDB" id="9776919at2"/>
<dbReference type="GO" id="GO:0004066">
    <property type="term" value="F:asparagine synthase (glutamine-hydrolyzing) activity"/>
    <property type="evidence" value="ECO:0007669"/>
    <property type="project" value="InterPro"/>
</dbReference>
<accession>A0A1D3TU04</accession>
<dbReference type="InterPro" id="IPR014729">
    <property type="entry name" value="Rossmann-like_a/b/a_fold"/>
</dbReference>
<dbReference type="InterPro" id="IPR052188">
    <property type="entry name" value="Ni-pincer_cofactor_biosynth"/>
</dbReference>
<name>A0A1D3TU04_9FIRM</name>
<protein>
    <recommendedName>
        <fullName evidence="2">Asparagine synthetase domain-containing protein</fullName>
    </recommendedName>
</protein>
<dbReference type="RefSeq" id="WP_091233687.1">
    <property type="nucleotide sequence ID" value="NZ_FMKA01000011.1"/>
</dbReference>
<dbReference type="InterPro" id="IPR005232">
    <property type="entry name" value="LarE"/>
</dbReference>
<evidence type="ECO:0000313" key="4">
    <source>
        <dbReference type="Proteomes" id="UP000199315"/>
    </source>
</evidence>
<dbReference type="AlphaFoldDB" id="A0A1D3TU04"/>
<dbReference type="PANTHER" id="PTHR43169">
    <property type="entry name" value="EXSB FAMILY PROTEIN"/>
    <property type="match status" value="1"/>
</dbReference>
<dbReference type="NCBIfam" id="TIGR00268">
    <property type="entry name" value="ATP-dependent sacrificial sulfur transferase LarE"/>
    <property type="match status" value="1"/>
</dbReference>
<dbReference type="SUPFAM" id="SSF52402">
    <property type="entry name" value="Adenine nucleotide alpha hydrolases-like"/>
    <property type="match status" value="1"/>
</dbReference>
<keyword evidence="4" id="KW-1185">Reference proteome</keyword>
<dbReference type="InterPro" id="IPR001962">
    <property type="entry name" value="Asn_synthase"/>
</dbReference>
<evidence type="ECO:0000313" key="3">
    <source>
        <dbReference type="EMBL" id="SCP97508.1"/>
    </source>
</evidence>